<keyword evidence="2 13" id="KW-0245">EGF-like domain</keyword>
<dbReference type="CDD" id="cd00054">
    <property type="entry name" value="EGF_CA"/>
    <property type="match status" value="1"/>
</dbReference>
<evidence type="ECO:0000256" key="13">
    <source>
        <dbReference type="PROSITE-ProRule" id="PRU00076"/>
    </source>
</evidence>
<comment type="subcellular location">
    <subcellularLocation>
        <location evidence="1">Membrane</location>
        <topology evidence="1">Single-pass type I membrane protein</topology>
    </subcellularLocation>
</comment>
<dbReference type="InterPro" id="IPR000152">
    <property type="entry name" value="EGF-type_Asp/Asn_hydroxyl_site"/>
</dbReference>
<feature type="chain" id="PRO_5041991045" description="EGF-like domain-containing protein" evidence="15">
    <location>
        <begin position="19"/>
        <end position="374"/>
    </location>
</feature>
<dbReference type="InterPro" id="IPR018097">
    <property type="entry name" value="EGF_Ca-bd_CS"/>
</dbReference>
<accession>A0AAD9L3P9</accession>
<dbReference type="FunFam" id="2.10.25.10:FF:000009">
    <property type="entry name" value="Low-density lipoprotein receptor isoform 1"/>
    <property type="match status" value="1"/>
</dbReference>
<feature type="region of interest" description="Disordered" evidence="14">
    <location>
        <begin position="21"/>
        <end position="47"/>
    </location>
</feature>
<keyword evidence="5 15" id="KW-0732">Signal</keyword>
<dbReference type="SUPFAM" id="SSF57184">
    <property type="entry name" value="Growth factor receptor domain"/>
    <property type="match status" value="2"/>
</dbReference>
<evidence type="ECO:0000256" key="1">
    <source>
        <dbReference type="ARBA" id="ARBA00004479"/>
    </source>
</evidence>
<dbReference type="SUPFAM" id="SSF57196">
    <property type="entry name" value="EGF/Laminin"/>
    <property type="match status" value="1"/>
</dbReference>
<evidence type="ECO:0000313" key="17">
    <source>
        <dbReference type="EMBL" id="KAK2182521.1"/>
    </source>
</evidence>
<evidence type="ECO:0000256" key="10">
    <source>
        <dbReference type="ARBA" id="ARBA00023157"/>
    </source>
</evidence>
<dbReference type="Gene3D" id="2.10.25.10">
    <property type="entry name" value="Laminin"/>
    <property type="match status" value="5"/>
</dbReference>
<name>A0AAD9L3P9_RIDPI</name>
<dbReference type="InterPro" id="IPR000742">
    <property type="entry name" value="EGF"/>
</dbReference>
<evidence type="ECO:0000256" key="11">
    <source>
        <dbReference type="ARBA" id="ARBA00023170"/>
    </source>
</evidence>
<keyword evidence="18" id="KW-1185">Reference proteome</keyword>
<dbReference type="AlphaFoldDB" id="A0AAD9L3P9"/>
<dbReference type="PROSITE" id="PS01187">
    <property type="entry name" value="EGF_CA"/>
    <property type="match status" value="1"/>
</dbReference>
<evidence type="ECO:0000256" key="6">
    <source>
        <dbReference type="ARBA" id="ARBA00022734"/>
    </source>
</evidence>
<evidence type="ECO:0000256" key="12">
    <source>
        <dbReference type="ARBA" id="ARBA00023180"/>
    </source>
</evidence>
<dbReference type="GO" id="GO:0005509">
    <property type="term" value="F:calcium ion binding"/>
    <property type="evidence" value="ECO:0007669"/>
    <property type="project" value="InterPro"/>
</dbReference>
<keyword evidence="9" id="KW-0472">Membrane</keyword>
<evidence type="ECO:0000256" key="7">
    <source>
        <dbReference type="ARBA" id="ARBA00022737"/>
    </source>
</evidence>
<comment type="caution">
    <text evidence="17">The sequence shown here is derived from an EMBL/GenBank/DDBJ whole genome shotgun (WGS) entry which is preliminary data.</text>
</comment>
<keyword evidence="10 13" id="KW-1015">Disulfide bond</keyword>
<reference evidence="17" key="1">
    <citation type="journal article" date="2023" name="Mol. Biol. Evol.">
        <title>Third-Generation Sequencing Reveals the Adaptive Role of the Epigenome in Three Deep-Sea Polychaetes.</title>
        <authorList>
            <person name="Perez M."/>
            <person name="Aroh O."/>
            <person name="Sun Y."/>
            <person name="Lan Y."/>
            <person name="Juniper S.K."/>
            <person name="Young C.R."/>
            <person name="Angers B."/>
            <person name="Qian P.Y."/>
        </authorList>
    </citation>
    <scope>NUCLEOTIDE SEQUENCE</scope>
    <source>
        <strain evidence="17">R07B-5</strain>
    </source>
</reference>
<dbReference type="SMART" id="SM00181">
    <property type="entry name" value="EGF"/>
    <property type="match status" value="5"/>
</dbReference>
<gene>
    <name evidence="17" type="ORF">NP493_352g06048</name>
</gene>
<keyword evidence="11" id="KW-0675">Receptor</keyword>
<organism evidence="17 18">
    <name type="scientific">Ridgeia piscesae</name>
    <name type="common">Tubeworm</name>
    <dbReference type="NCBI Taxonomy" id="27915"/>
    <lineage>
        <taxon>Eukaryota</taxon>
        <taxon>Metazoa</taxon>
        <taxon>Spiralia</taxon>
        <taxon>Lophotrochozoa</taxon>
        <taxon>Annelida</taxon>
        <taxon>Polychaeta</taxon>
        <taxon>Sedentaria</taxon>
        <taxon>Canalipalpata</taxon>
        <taxon>Sabellida</taxon>
        <taxon>Siboglinidae</taxon>
        <taxon>Ridgeia</taxon>
    </lineage>
</organism>
<dbReference type="InterPro" id="IPR051505">
    <property type="entry name" value="C-type_lectin_domain"/>
</dbReference>
<evidence type="ECO:0000256" key="3">
    <source>
        <dbReference type="ARBA" id="ARBA00022583"/>
    </source>
</evidence>
<keyword evidence="12" id="KW-0325">Glycoprotein</keyword>
<keyword evidence="6" id="KW-0430">Lectin</keyword>
<keyword evidence="8" id="KW-1133">Transmembrane helix</keyword>
<evidence type="ECO:0000259" key="16">
    <source>
        <dbReference type="PROSITE" id="PS50026"/>
    </source>
</evidence>
<dbReference type="EMBL" id="JAODUO010000351">
    <property type="protein sequence ID" value="KAK2182521.1"/>
    <property type="molecule type" value="Genomic_DNA"/>
</dbReference>
<evidence type="ECO:0000256" key="2">
    <source>
        <dbReference type="ARBA" id="ARBA00022536"/>
    </source>
</evidence>
<evidence type="ECO:0000256" key="5">
    <source>
        <dbReference type="ARBA" id="ARBA00022729"/>
    </source>
</evidence>
<feature type="compositionally biased region" description="Basic and acidic residues" evidence="14">
    <location>
        <begin position="29"/>
        <end position="43"/>
    </location>
</feature>
<dbReference type="InterPro" id="IPR009030">
    <property type="entry name" value="Growth_fac_rcpt_cys_sf"/>
</dbReference>
<dbReference type="InterPro" id="IPR001881">
    <property type="entry name" value="EGF-like_Ca-bd_dom"/>
</dbReference>
<evidence type="ECO:0000256" key="9">
    <source>
        <dbReference type="ARBA" id="ARBA00023136"/>
    </source>
</evidence>
<dbReference type="InterPro" id="IPR049883">
    <property type="entry name" value="NOTCH1_EGF-like"/>
</dbReference>
<sequence length="374" mass="40889">MFTASWLLVACVTTLVVGNSGSSPTCEIPEGHKEGELAGEPREPQGGQRCQKPGAVEVVTQRCEARYCCEAACTCDGVTHTNSSTCSSTFTELSCFVEHTEMRAYKYICCNGYEENSERICENIDECMDSDTCDQGCRDTAGSFECYCGRGYQLAADGRTCNPDPTCNNMCAHNCTLVGGRYVCTCRDHYVLGEDGAKCYPNVKCSQWNDCEQVCSDSEKGFLCSCRGGYKLNLNGYTCDDIDECQNEGVCQHECVNTVGSYRCYCDIGFRLKVADGRSCIDDPTCNGSCGHACAFVNGRYRCVCNEGFVLADDQMSCLCKCLSFNVHTNTSPTANSLSDVTTVITSSAPRTYETSALALYMCTQVLLLVFNRR</sequence>
<comment type="caution">
    <text evidence="13">Lacks conserved residue(s) required for the propagation of feature annotation.</text>
</comment>
<feature type="disulfide bond" evidence="13">
    <location>
        <begin position="245"/>
        <end position="255"/>
    </location>
</feature>
<dbReference type="PANTHER" id="PTHR14789">
    <property type="entry name" value="CHONDROLECTIN VARIANT CHODLFDELTAE"/>
    <property type="match status" value="1"/>
</dbReference>
<dbReference type="PROSITE" id="PS50026">
    <property type="entry name" value="EGF_3"/>
    <property type="match status" value="1"/>
</dbReference>
<feature type="domain" description="EGF-like" evidence="16">
    <location>
        <begin position="241"/>
        <end position="276"/>
    </location>
</feature>
<keyword evidence="7" id="KW-0677">Repeat</keyword>
<dbReference type="Pfam" id="PF07645">
    <property type="entry name" value="EGF_CA"/>
    <property type="match status" value="2"/>
</dbReference>
<dbReference type="PROSITE" id="PS00010">
    <property type="entry name" value="ASX_HYDROXYL"/>
    <property type="match status" value="1"/>
</dbReference>
<dbReference type="SMART" id="SM00179">
    <property type="entry name" value="EGF_CA"/>
    <property type="match status" value="3"/>
</dbReference>
<protein>
    <recommendedName>
        <fullName evidence="16">EGF-like domain-containing protein</fullName>
    </recommendedName>
</protein>
<proteinExistence type="predicted"/>
<evidence type="ECO:0000256" key="15">
    <source>
        <dbReference type="SAM" id="SignalP"/>
    </source>
</evidence>
<feature type="signal peptide" evidence="15">
    <location>
        <begin position="1"/>
        <end position="18"/>
    </location>
</feature>
<evidence type="ECO:0000313" key="18">
    <source>
        <dbReference type="Proteomes" id="UP001209878"/>
    </source>
</evidence>
<keyword evidence="3" id="KW-0254">Endocytosis</keyword>
<keyword evidence="4" id="KW-0812">Transmembrane</keyword>
<dbReference type="FunFam" id="2.10.25.10:FF:000119">
    <property type="entry name" value="vitamin K-dependent protein S"/>
    <property type="match status" value="1"/>
</dbReference>
<dbReference type="GO" id="GO:0030246">
    <property type="term" value="F:carbohydrate binding"/>
    <property type="evidence" value="ECO:0007669"/>
    <property type="project" value="UniProtKB-KW"/>
</dbReference>
<dbReference type="PROSITE" id="PS01186">
    <property type="entry name" value="EGF_2"/>
    <property type="match status" value="1"/>
</dbReference>
<dbReference type="GO" id="GO:0016020">
    <property type="term" value="C:membrane"/>
    <property type="evidence" value="ECO:0007669"/>
    <property type="project" value="UniProtKB-SubCell"/>
</dbReference>
<dbReference type="Proteomes" id="UP001209878">
    <property type="component" value="Unassembled WGS sequence"/>
</dbReference>
<dbReference type="GO" id="GO:0006897">
    <property type="term" value="P:endocytosis"/>
    <property type="evidence" value="ECO:0007669"/>
    <property type="project" value="UniProtKB-KW"/>
</dbReference>
<evidence type="ECO:0000256" key="4">
    <source>
        <dbReference type="ARBA" id="ARBA00022692"/>
    </source>
</evidence>
<evidence type="ECO:0000256" key="14">
    <source>
        <dbReference type="SAM" id="MobiDB-lite"/>
    </source>
</evidence>
<evidence type="ECO:0000256" key="8">
    <source>
        <dbReference type="ARBA" id="ARBA00022989"/>
    </source>
</evidence>